<dbReference type="Proteomes" id="UP001156614">
    <property type="component" value="Unassembled WGS sequence"/>
</dbReference>
<dbReference type="AlphaFoldDB" id="A0AAV5NCS4"/>
<keyword evidence="2" id="KW-1185">Reference proteome</keyword>
<sequence length="63" mass="7384">MRIIIIPIHERKPFPSMAQEQRPFAEREFTGFRLYGADGITCPWMGGRIPCDEVHSEARRRQP</sequence>
<proteinExistence type="predicted"/>
<protein>
    <recommendedName>
        <fullName evidence="3">Transposase</fullName>
    </recommendedName>
</protein>
<evidence type="ECO:0000313" key="1">
    <source>
        <dbReference type="EMBL" id="GLQ61738.1"/>
    </source>
</evidence>
<name>A0AAV5NCS4_9PROT</name>
<comment type="caution">
    <text evidence="1">The sequence shown here is derived from an EMBL/GenBank/DDBJ whole genome shotgun (WGS) entry which is preliminary data.</text>
</comment>
<gene>
    <name evidence="1" type="ORF">GCM10007867_05830</name>
</gene>
<evidence type="ECO:0000313" key="2">
    <source>
        <dbReference type="Proteomes" id="UP001156614"/>
    </source>
</evidence>
<evidence type="ECO:0008006" key="3">
    <source>
        <dbReference type="Google" id="ProtNLM"/>
    </source>
</evidence>
<dbReference type="EMBL" id="BSNU01000001">
    <property type="protein sequence ID" value="GLQ61738.1"/>
    <property type="molecule type" value="Genomic_DNA"/>
</dbReference>
<reference evidence="2" key="1">
    <citation type="journal article" date="2019" name="Int. J. Syst. Evol. Microbiol.">
        <title>The Global Catalogue of Microorganisms (GCM) 10K type strain sequencing project: providing services to taxonomists for standard genome sequencing and annotation.</title>
        <authorList>
            <consortium name="The Broad Institute Genomics Platform"/>
            <consortium name="The Broad Institute Genome Sequencing Center for Infectious Disease"/>
            <person name="Wu L."/>
            <person name="Ma J."/>
        </authorList>
    </citation>
    <scope>NUCLEOTIDE SEQUENCE [LARGE SCALE GENOMIC DNA]</scope>
    <source>
        <strain evidence="2">NBRC 3267</strain>
    </source>
</reference>
<organism evidence="1 2">
    <name type="scientific">Gluconobacter cerinus</name>
    <dbReference type="NCBI Taxonomy" id="38307"/>
    <lineage>
        <taxon>Bacteria</taxon>
        <taxon>Pseudomonadati</taxon>
        <taxon>Pseudomonadota</taxon>
        <taxon>Alphaproteobacteria</taxon>
        <taxon>Acetobacterales</taxon>
        <taxon>Acetobacteraceae</taxon>
        <taxon>Gluconobacter</taxon>
    </lineage>
</organism>
<accession>A0AAV5NCS4</accession>